<proteinExistence type="predicted"/>
<feature type="compositionally biased region" description="Pro residues" evidence="1">
    <location>
        <begin position="318"/>
        <end position="331"/>
    </location>
</feature>
<feature type="compositionally biased region" description="Basic and acidic residues" evidence="1">
    <location>
        <begin position="70"/>
        <end position="111"/>
    </location>
</feature>
<comment type="caution">
    <text evidence="2">The sequence shown here is derived from an EMBL/GenBank/DDBJ whole genome shotgun (WGS) entry which is preliminary data.</text>
</comment>
<dbReference type="AlphaFoldDB" id="A0AAV1ITI3"/>
<evidence type="ECO:0000313" key="2">
    <source>
        <dbReference type="EMBL" id="CAK1540435.1"/>
    </source>
</evidence>
<dbReference type="EMBL" id="CAVLEF010000001">
    <property type="protein sequence ID" value="CAK1540435.1"/>
    <property type="molecule type" value="Genomic_DNA"/>
</dbReference>
<organism evidence="2 3">
    <name type="scientific">Leptosia nina</name>
    <dbReference type="NCBI Taxonomy" id="320188"/>
    <lineage>
        <taxon>Eukaryota</taxon>
        <taxon>Metazoa</taxon>
        <taxon>Ecdysozoa</taxon>
        <taxon>Arthropoda</taxon>
        <taxon>Hexapoda</taxon>
        <taxon>Insecta</taxon>
        <taxon>Pterygota</taxon>
        <taxon>Neoptera</taxon>
        <taxon>Endopterygota</taxon>
        <taxon>Lepidoptera</taxon>
        <taxon>Glossata</taxon>
        <taxon>Ditrysia</taxon>
        <taxon>Papilionoidea</taxon>
        <taxon>Pieridae</taxon>
        <taxon>Pierinae</taxon>
        <taxon>Leptosia</taxon>
    </lineage>
</organism>
<evidence type="ECO:0000256" key="1">
    <source>
        <dbReference type="SAM" id="MobiDB-lite"/>
    </source>
</evidence>
<dbReference type="Proteomes" id="UP001497472">
    <property type="component" value="Unassembled WGS sequence"/>
</dbReference>
<feature type="compositionally biased region" description="Acidic residues" evidence="1">
    <location>
        <begin position="174"/>
        <end position="183"/>
    </location>
</feature>
<feature type="compositionally biased region" description="Basic and acidic residues" evidence="1">
    <location>
        <begin position="478"/>
        <end position="493"/>
    </location>
</feature>
<reference evidence="2 3" key="1">
    <citation type="submission" date="2023-11" db="EMBL/GenBank/DDBJ databases">
        <authorList>
            <person name="Okamura Y."/>
        </authorList>
    </citation>
    <scope>NUCLEOTIDE SEQUENCE [LARGE SCALE GENOMIC DNA]</scope>
</reference>
<name>A0AAV1ITI3_9NEOP</name>
<feature type="compositionally biased region" description="Basic and acidic residues" evidence="1">
    <location>
        <begin position="189"/>
        <end position="209"/>
    </location>
</feature>
<feature type="compositionally biased region" description="Polar residues" evidence="1">
    <location>
        <begin position="464"/>
        <end position="474"/>
    </location>
</feature>
<feature type="compositionally biased region" description="Basic and acidic residues" evidence="1">
    <location>
        <begin position="235"/>
        <end position="256"/>
    </location>
</feature>
<feature type="region of interest" description="Disordered" evidence="1">
    <location>
        <begin position="464"/>
        <end position="493"/>
    </location>
</feature>
<evidence type="ECO:0000313" key="3">
    <source>
        <dbReference type="Proteomes" id="UP001497472"/>
    </source>
</evidence>
<sequence length="663" mass="71201">MAKQMAGNDNELINRNASIMGAKQSKRSVDISGKEAESAGEVAAAGAGGEGRMEQLADADALKPQANGDAHIHETPEKEKQLDSGTPENEKDATTEKEMKEQDESEKEKESAVTNGESEPKAENGDDVSSPDDGKKKKEKVKKKWSLRSISFSRKDKPKQEKKQKDKEIKTNGETEEVPEEAAESTPEVVEKEVAAETKSDVEKDEKTPETPVTEPLTNGSSTPESPKVESPIPEEPKNEVVESDPRPEPKVEAVEPQKLLVNGQAPEEETKKEEPTEVPVVDSNKTEEPKIEVTETVPSCESPVKKEVCVDQTPLIEPTPPPLPANPPPSSVASFAATTMAPELIDASLANKTNNIDTVTADETPVTIENSIPNEPEITETIKSNLETEPSDPKTDVIEQIIDTNAQPSLSNEMSIENSLKDPAVCDNSAEENIIPTVDVPIANESDSILELTETKEAAQEIVQETTEEQAPSTVEDISKDSTSEISKFEQDSGICELKENDIDTSIHSQNELNGTTDTANESEMLKTKGKEIIENNVDVMLNGDAIVMNGNESPAGDSVEEIAESGDESVKGVAESVPPSLSEALEQPAAAAEDSESFPLPPSDLCPTESEISAPASPEPLPATQETLPIADKMADLIPELPTVPDLNTETVTTTDIAVEN</sequence>
<keyword evidence="3" id="KW-1185">Reference proteome</keyword>
<feature type="compositionally biased region" description="Basic and acidic residues" evidence="1">
    <location>
        <begin position="285"/>
        <end position="294"/>
    </location>
</feature>
<feature type="compositionally biased region" description="Polar residues" evidence="1">
    <location>
        <begin position="648"/>
        <end position="663"/>
    </location>
</feature>
<feature type="compositionally biased region" description="Basic and acidic residues" evidence="1">
    <location>
        <begin position="27"/>
        <end position="37"/>
    </location>
</feature>
<feature type="compositionally biased region" description="Basic and acidic residues" evidence="1">
    <location>
        <begin position="153"/>
        <end position="173"/>
    </location>
</feature>
<feature type="region of interest" description="Disordered" evidence="1">
    <location>
        <begin position="1"/>
        <end position="306"/>
    </location>
</feature>
<feature type="region of interest" description="Disordered" evidence="1">
    <location>
        <begin position="551"/>
        <end position="626"/>
    </location>
</feature>
<feature type="compositionally biased region" description="Basic residues" evidence="1">
    <location>
        <begin position="137"/>
        <end position="146"/>
    </location>
</feature>
<feature type="region of interest" description="Disordered" evidence="1">
    <location>
        <begin position="643"/>
        <end position="663"/>
    </location>
</feature>
<feature type="region of interest" description="Disordered" evidence="1">
    <location>
        <begin position="315"/>
        <end position="334"/>
    </location>
</feature>
<accession>A0AAV1ITI3</accession>
<feature type="compositionally biased region" description="Acidic residues" evidence="1">
    <location>
        <begin position="560"/>
        <end position="569"/>
    </location>
</feature>
<protein>
    <recommendedName>
        <fullName evidence="4">A-kinase anchor protein 200</fullName>
    </recommendedName>
</protein>
<gene>
    <name evidence="2" type="ORF">LNINA_LOCUS489</name>
</gene>
<evidence type="ECO:0008006" key="4">
    <source>
        <dbReference type="Google" id="ProtNLM"/>
    </source>
</evidence>
<feature type="compositionally biased region" description="Polar residues" evidence="1">
    <location>
        <begin position="216"/>
        <end position="225"/>
    </location>
</feature>